<evidence type="ECO:0000256" key="1">
    <source>
        <dbReference type="SAM" id="SignalP"/>
    </source>
</evidence>
<organism evidence="2 3">
    <name type="scientific">Luteimonas colneyensis</name>
    <dbReference type="NCBI Taxonomy" id="2762230"/>
    <lineage>
        <taxon>Bacteria</taxon>
        <taxon>Pseudomonadati</taxon>
        <taxon>Pseudomonadota</taxon>
        <taxon>Gammaproteobacteria</taxon>
        <taxon>Lysobacterales</taxon>
        <taxon>Lysobacteraceae</taxon>
        <taxon>Luteimonas</taxon>
    </lineage>
</organism>
<evidence type="ECO:0008006" key="4">
    <source>
        <dbReference type="Google" id="ProtNLM"/>
    </source>
</evidence>
<evidence type="ECO:0000313" key="3">
    <source>
        <dbReference type="Proteomes" id="UP000647183"/>
    </source>
</evidence>
<feature type="signal peptide" evidence="1">
    <location>
        <begin position="1"/>
        <end position="24"/>
    </location>
</feature>
<gene>
    <name evidence="2" type="ORF">H9645_04780</name>
</gene>
<sequence length="168" mass="17460">MRHPLPLLILAGLGMLAASGCQRAADAATEAAIERASGQQVGIDRDGERLRITSADGEAVITAGAGVALPADFPDDLFLPPSYGITSVMDVGGARLVNLESDGAVASMFEATRASMAGKGWSQTLAMQQADSAMLGFSQGEREATYTFTRHADGPVLVGIQLRADPRQ</sequence>
<keyword evidence="3" id="KW-1185">Reference proteome</keyword>
<feature type="chain" id="PRO_5047131427" description="Lipoprotein" evidence="1">
    <location>
        <begin position="25"/>
        <end position="168"/>
    </location>
</feature>
<accession>A0ABR8UH34</accession>
<dbReference type="EMBL" id="JACSQJ010000002">
    <property type="protein sequence ID" value="MBD7987337.1"/>
    <property type="molecule type" value="Genomic_DNA"/>
</dbReference>
<keyword evidence="1" id="KW-0732">Signal</keyword>
<dbReference type="Proteomes" id="UP000647183">
    <property type="component" value="Unassembled WGS sequence"/>
</dbReference>
<reference evidence="2 3" key="1">
    <citation type="submission" date="2020-08" db="EMBL/GenBank/DDBJ databases">
        <title>A Genomic Blueprint of the Chicken Gut Microbiome.</title>
        <authorList>
            <person name="Gilroy R."/>
            <person name="Ravi A."/>
            <person name="Getino M."/>
            <person name="Pursley I."/>
            <person name="Horton D.L."/>
            <person name="Alikhan N.-F."/>
            <person name="Baker D."/>
            <person name="Gharbi K."/>
            <person name="Hall N."/>
            <person name="Watson M."/>
            <person name="Adriaenssens E.M."/>
            <person name="Foster-Nyarko E."/>
            <person name="Jarju S."/>
            <person name="Secka A."/>
            <person name="Antonio M."/>
            <person name="Oren A."/>
            <person name="Chaudhuri R."/>
            <person name="La Ragione R.M."/>
            <person name="Hildebrand F."/>
            <person name="Pallen M.J."/>
        </authorList>
    </citation>
    <scope>NUCLEOTIDE SEQUENCE [LARGE SCALE GENOMIC DNA]</scope>
    <source>
        <strain evidence="2 3">Sa2BVA3</strain>
    </source>
</reference>
<dbReference type="PROSITE" id="PS51257">
    <property type="entry name" value="PROKAR_LIPOPROTEIN"/>
    <property type="match status" value="1"/>
</dbReference>
<evidence type="ECO:0000313" key="2">
    <source>
        <dbReference type="EMBL" id="MBD7987337.1"/>
    </source>
</evidence>
<name>A0ABR8UH34_9GAMM</name>
<protein>
    <recommendedName>
        <fullName evidence="4">Lipoprotein</fullName>
    </recommendedName>
</protein>
<proteinExistence type="predicted"/>
<dbReference type="RefSeq" id="WP_191728599.1">
    <property type="nucleotide sequence ID" value="NZ_JACSQJ010000002.1"/>
</dbReference>
<comment type="caution">
    <text evidence="2">The sequence shown here is derived from an EMBL/GenBank/DDBJ whole genome shotgun (WGS) entry which is preliminary data.</text>
</comment>